<name>A0A644X4V2_9ZZZZ</name>
<dbReference type="AlphaFoldDB" id="A0A644X4V2"/>
<evidence type="ECO:0000313" key="1">
    <source>
        <dbReference type="EMBL" id="MPM10987.1"/>
    </source>
</evidence>
<gene>
    <name evidence="1" type="ORF">SDC9_57325</name>
</gene>
<proteinExistence type="predicted"/>
<comment type="caution">
    <text evidence="1">The sequence shown here is derived from an EMBL/GenBank/DDBJ whole genome shotgun (WGS) entry which is preliminary data.</text>
</comment>
<dbReference type="EMBL" id="VSSQ01001768">
    <property type="protein sequence ID" value="MPM10987.1"/>
    <property type="molecule type" value="Genomic_DNA"/>
</dbReference>
<sequence>MLYESTVYIILFVYSIDEGFKMLYDTDIKFLVTHNI</sequence>
<reference evidence="1" key="1">
    <citation type="submission" date="2019-08" db="EMBL/GenBank/DDBJ databases">
        <authorList>
            <person name="Kucharzyk K."/>
            <person name="Murdoch R.W."/>
            <person name="Higgins S."/>
            <person name="Loffler F."/>
        </authorList>
    </citation>
    <scope>NUCLEOTIDE SEQUENCE</scope>
</reference>
<accession>A0A644X4V2</accession>
<organism evidence="1">
    <name type="scientific">bioreactor metagenome</name>
    <dbReference type="NCBI Taxonomy" id="1076179"/>
    <lineage>
        <taxon>unclassified sequences</taxon>
        <taxon>metagenomes</taxon>
        <taxon>ecological metagenomes</taxon>
    </lineage>
</organism>
<protein>
    <submittedName>
        <fullName evidence="1">Uncharacterized protein</fullName>
    </submittedName>
</protein>